<evidence type="ECO:0000313" key="5">
    <source>
        <dbReference type="Proteomes" id="UP000017148"/>
    </source>
</evidence>
<proteinExistence type="predicted"/>
<dbReference type="Gene3D" id="1.10.3130.10">
    <property type="entry name" value="serine acetyltransferase, domain 1"/>
    <property type="match status" value="1"/>
</dbReference>
<dbReference type="Proteomes" id="UP000017148">
    <property type="component" value="Unassembled WGS sequence"/>
</dbReference>
<evidence type="ECO:0000313" key="4">
    <source>
        <dbReference type="EMBL" id="ERP31174.1"/>
    </source>
</evidence>
<protein>
    <submittedName>
        <fullName evidence="4">Serine O-acetyltransferase</fullName>
    </submittedName>
</protein>
<dbReference type="GO" id="GO:0008652">
    <property type="term" value="P:amino acid biosynthetic process"/>
    <property type="evidence" value="ECO:0007669"/>
    <property type="project" value="UniProtKB-KW"/>
</dbReference>
<dbReference type="InterPro" id="IPR045304">
    <property type="entry name" value="LbH_SAT"/>
</dbReference>
<dbReference type="AlphaFoldDB" id="U7D3U2"/>
<name>U7D3U2_9BACT</name>
<keyword evidence="3" id="KW-0012">Acyltransferase</keyword>
<dbReference type="InterPro" id="IPR011004">
    <property type="entry name" value="Trimer_LpxA-like_sf"/>
</dbReference>
<dbReference type="RefSeq" id="WP_022637393.1">
    <property type="nucleotide sequence ID" value="NZ_ASJR01000018.1"/>
</dbReference>
<keyword evidence="1" id="KW-0028">Amino-acid biosynthesis</keyword>
<dbReference type="PANTHER" id="PTHR42811">
    <property type="entry name" value="SERINE ACETYLTRANSFERASE"/>
    <property type="match status" value="1"/>
</dbReference>
<dbReference type="OrthoDB" id="9801456at2"/>
<comment type="caution">
    <text evidence="4">The sequence shown here is derived from an EMBL/GenBank/DDBJ whole genome shotgun (WGS) entry which is preliminary data.</text>
</comment>
<dbReference type="PATRIC" id="fig|1313304.3.peg.1879"/>
<accession>U7D3U2</accession>
<sequence length="305" mass="34010">MIPWINSDVPQISKAVLHEIGRGQHIDVSDGLNMAGRKDIYDIHDGLLSIFFPGVWSRECIEKGDVDFYITCSLRRISHKLVHIVRDMLLHHSRCNEGQEEEADRCYERASQLCRQFIAALPQIRRVLVSDIETAYSGDPAAVSRDEILLSYPFVEAVATYRLAHELYELKIPIVPRILSERAHSNTGIDIHPGAQIGDGFFIDHGTGVVIGETCRIGKNVKIYQGVTLGATSPFDESGTPRRGVKRHPDVGDNVIIYANAVILGGDTVIGENSIIGGNAWVTEPVPPNSVVFERNKTEMRQRRY</sequence>
<dbReference type="EMBL" id="ASJR01000018">
    <property type="protein sequence ID" value="ERP31174.1"/>
    <property type="molecule type" value="Genomic_DNA"/>
</dbReference>
<evidence type="ECO:0000256" key="2">
    <source>
        <dbReference type="ARBA" id="ARBA00022679"/>
    </source>
</evidence>
<keyword evidence="2 4" id="KW-0808">Transferase</keyword>
<dbReference type="SUPFAM" id="SSF51161">
    <property type="entry name" value="Trimeric LpxA-like enzymes"/>
    <property type="match status" value="1"/>
</dbReference>
<dbReference type="STRING" id="1313304.CALK_1973"/>
<reference evidence="4 5" key="1">
    <citation type="journal article" date="2013" name="Environ. Microbiol.">
        <title>Genome analysis of Chitinivibrio alkaliphilus gen. nov., sp. nov., a novel extremely haloalkaliphilic anaerobic chitinolytic bacterium from the candidate phylum Termite Group 3.</title>
        <authorList>
            <person name="Sorokin D.Y."/>
            <person name="Gumerov V.M."/>
            <person name="Rakitin A.L."/>
            <person name="Beletsky A.V."/>
            <person name="Damste J.S."/>
            <person name="Muyzer G."/>
            <person name="Mardanov A.V."/>
            <person name="Ravin N.V."/>
        </authorList>
    </citation>
    <scope>NUCLEOTIDE SEQUENCE [LARGE SCALE GENOMIC DNA]</scope>
    <source>
        <strain evidence="4 5">ACht1</strain>
    </source>
</reference>
<dbReference type="eggNOG" id="COG1045">
    <property type="taxonomic scope" value="Bacteria"/>
</dbReference>
<gene>
    <name evidence="4" type="ORF">CALK_1973</name>
</gene>
<evidence type="ECO:0000256" key="1">
    <source>
        <dbReference type="ARBA" id="ARBA00022605"/>
    </source>
</evidence>
<dbReference type="NCBIfam" id="NF041874">
    <property type="entry name" value="EPS_EpsC"/>
    <property type="match status" value="1"/>
</dbReference>
<keyword evidence="5" id="KW-1185">Reference proteome</keyword>
<organism evidence="4 5">
    <name type="scientific">Chitinivibrio alkaliphilus ACht1</name>
    <dbReference type="NCBI Taxonomy" id="1313304"/>
    <lineage>
        <taxon>Bacteria</taxon>
        <taxon>Pseudomonadati</taxon>
        <taxon>Fibrobacterota</taxon>
        <taxon>Chitinivibrionia</taxon>
        <taxon>Chitinivibrionales</taxon>
        <taxon>Chitinivibrionaceae</taxon>
        <taxon>Chitinivibrio</taxon>
    </lineage>
</organism>
<dbReference type="InterPro" id="IPR042122">
    <property type="entry name" value="Ser_AcTrfase_N_sf"/>
</dbReference>
<dbReference type="GO" id="GO:0016746">
    <property type="term" value="F:acyltransferase activity"/>
    <property type="evidence" value="ECO:0007669"/>
    <property type="project" value="UniProtKB-KW"/>
</dbReference>
<dbReference type="Gene3D" id="2.160.10.10">
    <property type="entry name" value="Hexapeptide repeat proteins"/>
    <property type="match status" value="1"/>
</dbReference>
<evidence type="ECO:0000256" key="3">
    <source>
        <dbReference type="ARBA" id="ARBA00023315"/>
    </source>
</evidence>
<dbReference type="CDD" id="cd03354">
    <property type="entry name" value="LbH_SAT"/>
    <property type="match status" value="1"/>
</dbReference>
<dbReference type="InterPro" id="IPR053376">
    <property type="entry name" value="Serine_acetyltransferase"/>
</dbReference>